<evidence type="ECO:0000256" key="3">
    <source>
        <dbReference type="ARBA" id="ARBA00022692"/>
    </source>
</evidence>
<keyword evidence="5 6" id="KW-0472">Membrane</keyword>
<feature type="transmembrane region" description="Helical" evidence="6">
    <location>
        <begin position="65"/>
        <end position="89"/>
    </location>
</feature>
<evidence type="ECO:0000256" key="2">
    <source>
        <dbReference type="ARBA" id="ARBA00022448"/>
    </source>
</evidence>
<reference evidence="8" key="1">
    <citation type="journal article" date="2014" name="Int. J. Syst. Evol. Microbiol.">
        <title>Complete genome of a new Firmicutes species belonging to the dominant human colonic microbiota ('Ruminococcus bicirculans') reveals two chromosomes and a selective capacity to utilize plant glucans.</title>
        <authorList>
            <consortium name="NISC Comparative Sequencing Program"/>
            <person name="Wegmann U."/>
            <person name="Louis P."/>
            <person name="Goesmann A."/>
            <person name="Henrissat B."/>
            <person name="Duncan S.H."/>
            <person name="Flint H.J."/>
        </authorList>
    </citation>
    <scope>NUCLEOTIDE SEQUENCE</scope>
    <source>
        <strain evidence="8">CGMCC 1.11013</strain>
    </source>
</reference>
<keyword evidence="3 6" id="KW-0812">Transmembrane</keyword>
<dbReference type="NCBIfam" id="TIGR00893">
    <property type="entry name" value="2A0114"/>
    <property type="match status" value="1"/>
</dbReference>
<evidence type="ECO:0000313" key="10">
    <source>
        <dbReference type="Proteomes" id="UP000027439"/>
    </source>
</evidence>
<feature type="transmembrane region" description="Helical" evidence="6">
    <location>
        <begin position="190"/>
        <end position="213"/>
    </location>
</feature>
<feature type="transmembrane region" description="Helical" evidence="6">
    <location>
        <begin position="326"/>
        <end position="345"/>
    </location>
</feature>
<feature type="transmembrane region" description="Helical" evidence="6">
    <location>
        <begin position="414"/>
        <end position="437"/>
    </location>
</feature>
<evidence type="ECO:0000259" key="7">
    <source>
        <dbReference type="PROSITE" id="PS50850"/>
    </source>
</evidence>
<dbReference type="Proteomes" id="UP000027439">
    <property type="component" value="Unassembled WGS sequence"/>
</dbReference>
<feature type="transmembrane region" description="Helical" evidence="6">
    <location>
        <begin position="159"/>
        <end position="178"/>
    </location>
</feature>
<dbReference type="FunFam" id="1.20.1250.20:FF:000018">
    <property type="entry name" value="MFS transporter permease"/>
    <property type="match status" value="1"/>
</dbReference>
<feature type="transmembrane region" description="Helical" evidence="6">
    <location>
        <begin position="101"/>
        <end position="121"/>
    </location>
</feature>
<dbReference type="PROSITE" id="PS50850">
    <property type="entry name" value="MFS"/>
    <property type="match status" value="1"/>
</dbReference>
<dbReference type="Pfam" id="PF07690">
    <property type="entry name" value="MFS_1"/>
    <property type="match status" value="1"/>
</dbReference>
<organism evidence="9 10">
    <name type="scientific">Caballeronia grimmiae</name>
    <dbReference type="NCBI Taxonomy" id="1071679"/>
    <lineage>
        <taxon>Bacteria</taxon>
        <taxon>Pseudomonadati</taxon>
        <taxon>Pseudomonadota</taxon>
        <taxon>Betaproteobacteria</taxon>
        <taxon>Burkholderiales</taxon>
        <taxon>Burkholderiaceae</taxon>
        <taxon>Caballeronia</taxon>
    </lineage>
</organism>
<keyword evidence="4 6" id="KW-1133">Transmembrane helix</keyword>
<name>A0A069NGX9_9BURK</name>
<evidence type="ECO:0000313" key="9">
    <source>
        <dbReference type="EMBL" id="KDR27387.1"/>
    </source>
</evidence>
<dbReference type="AlphaFoldDB" id="A0A069NGX9"/>
<dbReference type="Gene3D" id="1.20.1250.20">
    <property type="entry name" value="MFS general substrate transporter like domains"/>
    <property type="match status" value="2"/>
</dbReference>
<dbReference type="EMBL" id="BMEG01000004">
    <property type="protein sequence ID" value="GGD74403.1"/>
    <property type="molecule type" value="Genomic_DNA"/>
</dbReference>
<dbReference type="GO" id="GO:0022857">
    <property type="term" value="F:transmembrane transporter activity"/>
    <property type="evidence" value="ECO:0007669"/>
    <property type="project" value="InterPro"/>
</dbReference>
<reference evidence="8" key="4">
    <citation type="submission" date="2024-05" db="EMBL/GenBank/DDBJ databases">
        <authorList>
            <person name="Sun Q."/>
            <person name="Zhou Y."/>
        </authorList>
    </citation>
    <scope>NUCLEOTIDE SEQUENCE</scope>
    <source>
        <strain evidence="8">CGMCC 1.11013</strain>
    </source>
</reference>
<evidence type="ECO:0000256" key="5">
    <source>
        <dbReference type="ARBA" id="ARBA00023136"/>
    </source>
</evidence>
<feature type="transmembrane region" description="Helical" evidence="6">
    <location>
        <begin position="127"/>
        <end position="147"/>
    </location>
</feature>
<dbReference type="OrthoDB" id="5441967at2"/>
<evidence type="ECO:0000256" key="6">
    <source>
        <dbReference type="SAM" id="Phobius"/>
    </source>
</evidence>
<dbReference type="InterPro" id="IPR020846">
    <property type="entry name" value="MFS_dom"/>
</dbReference>
<dbReference type="eggNOG" id="COG2271">
    <property type="taxonomic scope" value="Bacteria"/>
</dbReference>
<sequence>MAKSTVTQFISESDAAAARVEATYHKVTWRLMSFIFVCWVLNYLDRVNVSFAQLHLKQDLGLSDAAYGLGVSLFFIGYILLEVPSTLWLKKIGARLTISRIMILWGGISTAMAFMTTPTQFYVARILLGAAEAGFWPGIILYLTYWYPGARRARITSRFLLAIAAAGIIGGPLSGWILHNFVDVLGYKNWQWLFFLEGLPALVMGVVAFFYLVDRPQDARWLDDEQKKIILDALAADRAAKKPAKHTRHQLLVALKDPRVYILAAGWGTVPLCGTILNYWTPTIIRQAGVSDVLNVGLLSALPYIIGALGMFAVARSSDVTLERRWHFFACTAIGALGGFLLPVLSGNTAAAILCLGMISISYFGAAAIIWSIPPAYLSDDAAAAGIGAISSLGQVGAFCGPIALGWIKTMTGSLAIGLSAIAAIVMLGGLAVLIGVPANTLREHAETHS</sequence>
<comment type="caution">
    <text evidence="9">The sequence shown here is derived from an EMBL/GenBank/DDBJ whole genome shotgun (WGS) entry which is preliminary data.</text>
</comment>
<dbReference type="SUPFAM" id="SSF103473">
    <property type="entry name" value="MFS general substrate transporter"/>
    <property type="match status" value="1"/>
</dbReference>
<gene>
    <name evidence="9" type="ORF">BG57_23165</name>
    <name evidence="8" type="ORF">GCM10010985_31090</name>
</gene>
<feature type="transmembrane region" description="Helical" evidence="6">
    <location>
        <begin position="293"/>
        <end position="314"/>
    </location>
</feature>
<dbReference type="GO" id="GO:0016020">
    <property type="term" value="C:membrane"/>
    <property type="evidence" value="ECO:0007669"/>
    <property type="project" value="UniProtKB-SubCell"/>
</dbReference>
<dbReference type="PANTHER" id="PTHR43791">
    <property type="entry name" value="PERMEASE-RELATED"/>
    <property type="match status" value="1"/>
</dbReference>
<dbReference type="Proteomes" id="UP000597138">
    <property type="component" value="Unassembled WGS sequence"/>
</dbReference>
<feature type="transmembrane region" description="Helical" evidence="6">
    <location>
        <begin position="27"/>
        <end position="45"/>
    </location>
</feature>
<feature type="transmembrane region" description="Helical" evidence="6">
    <location>
        <begin position="351"/>
        <end position="371"/>
    </location>
</feature>
<feature type="domain" description="Major facilitator superfamily (MFS) profile" evidence="7">
    <location>
        <begin position="31"/>
        <end position="441"/>
    </location>
</feature>
<keyword evidence="2" id="KW-0813">Transport</keyword>
<evidence type="ECO:0000256" key="4">
    <source>
        <dbReference type="ARBA" id="ARBA00022989"/>
    </source>
</evidence>
<evidence type="ECO:0000313" key="11">
    <source>
        <dbReference type="Proteomes" id="UP000597138"/>
    </source>
</evidence>
<dbReference type="EMBL" id="JFHE01000043">
    <property type="protein sequence ID" value="KDR27387.1"/>
    <property type="molecule type" value="Genomic_DNA"/>
</dbReference>
<keyword evidence="11" id="KW-1185">Reference proteome</keyword>
<dbReference type="PANTHER" id="PTHR43791:SF36">
    <property type="entry name" value="TRANSPORTER, PUTATIVE (AFU_ORTHOLOGUE AFUA_6G08340)-RELATED"/>
    <property type="match status" value="1"/>
</dbReference>
<dbReference type="InterPro" id="IPR036259">
    <property type="entry name" value="MFS_trans_sf"/>
</dbReference>
<proteinExistence type="predicted"/>
<dbReference type="RefSeq" id="WP_035969858.1">
    <property type="nucleotide sequence ID" value="NZ_BMEG01000004.1"/>
</dbReference>
<reference evidence="11" key="3">
    <citation type="journal article" date="2019" name="Int. J. Syst. Evol. Microbiol.">
        <title>The Global Catalogue of Microorganisms (GCM) 10K type strain sequencing project: providing services to taxonomists for standard genome sequencing and annotation.</title>
        <authorList>
            <consortium name="The Broad Institute Genomics Platform"/>
            <consortium name="The Broad Institute Genome Sequencing Center for Infectious Disease"/>
            <person name="Wu L."/>
            <person name="Ma J."/>
        </authorList>
    </citation>
    <scope>NUCLEOTIDE SEQUENCE [LARGE SCALE GENOMIC DNA]</scope>
    <source>
        <strain evidence="11">CGMCC 1.11013</strain>
    </source>
</reference>
<dbReference type="STRING" id="1071679.BG57_23165"/>
<comment type="subcellular location">
    <subcellularLocation>
        <location evidence="1">Membrane</location>
        <topology evidence="1">Multi-pass membrane protein</topology>
    </subcellularLocation>
</comment>
<evidence type="ECO:0000256" key="1">
    <source>
        <dbReference type="ARBA" id="ARBA00004141"/>
    </source>
</evidence>
<reference evidence="9 10" key="2">
    <citation type="submission" date="2014-03" db="EMBL/GenBank/DDBJ databases">
        <title>Draft Genome Sequences of Four Burkholderia Strains.</title>
        <authorList>
            <person name="Liu X.Y."/>
            <person name="Li C.X."/>
            <person name="Xu J.H."/>
        </authorList>
    </citation>
    <scope>NUCLEOTIDE SEQUENCE [LARGE SCALE GENOMIC DNA]</scope>
    <source>
        <strain evidence="9 10">R27</strain>
    </source>
</reference>
<feature type="transmembrane region" description="Helical" evidence="6">
    <location>
        <begin position="383"/>
        <end position="408"/>
    </location>
</feature>
<dbReference type="CDD" id="cd17319">
    <property type="entry name" value="MFS_ExuT_GudP_like"/>
    <property type="match status" value="1"/>
</dbReference>
<accession>A0A069NGX9</accession>
<dbReference type="InterPro" id="IPR011701">
    <property type="entry name" value="MFS"/>
</dbReference>
<evidence type="ECO:0000313" key="8">
    <source>
        <dbReference type="EMBL" id="GGD74403.1"/>
    </source>
</evidence>
<protein>
    <submittedName>
        <fullName evidence="8">MFS transporter</fullName>
    </submittedName>
    <submittedName>
        <fullName evidence="9">Major facilitator transporter</fullName>
    </submittedName>
</protein>